<dbReference type="Pfam" id="PF04306">
    <property type="entry name" value="DUF456"/>
    <property type="match status" value="1"/>
</dbReference>
<dbReference type="InterPro" id="IPR007403">
    <property type="entry name" value="DUF456"/>
</dbReference>
<keyword evidence="3" id="KW-1185">Reference proteome</keyword>
<comment type="caution">
    <text evidence="2">The sequence shown here is derived from an EMBL/GenBank/DDBJ whole genome shotgun (WGS) entry which is preliminary data.</text>
</comment>
<evidence type="ECO:0000313" key="2">
    <source>
        <dbReference type="EMBL" id="MDZ8120455.1"/>
    </source>
</evidence>
<keyword evidence="1" id="KW-1133">Transmembrane helix</keyword>
<organism evidence="2 3">
    <name type="scientific">Pontiella agarivorans</name>
    <dbReference type="NCBI Taxonomy" id="3038953"/>
    <lineage>
        <taxon>Bacteria</taxon>
        <taxon>Pseudomonadati</taxon>
        <taxon>Kiritimatiellota</taxon>
        <taxon>Kiritimatiellia</taxon>
        <taxon>Kiritimatiellales</taxon>
        <taxon>Pontiellaceae</taxon>
        <taxon>Pontiella</taxon>
    </lineage>
</organism>
<feature type="transmembrane region" description="Helical" evidence="1">
    <location>
        <begin position="12"/>
        <end position="39"/>
    </location>
</feature>
<evidence type="ECO:0000313" key="3">
    <source>
        <dbReference type="Proteomes" id="UP001290861"/>
    </source>
</evidence>
<gene>
    <name evidence="2" type="ORF">P9H32_17640</name>
</gene>
<feature type="transmembrane region" description="Helical" evidence="1">
    <location>
        <begin position="59"/>
        <end position="79"/>
    </location>
</feature>
<dbReference type="RefSeq" id="WP_322610228.1">
    <property type="nucleotide sequence ID" value="NZ_JARVCO010000012.1"/>
</dbReference>
<dbReference type="EMBL" id="JARVCO010000012">
    <property type="protein sequence ID" value="MDZ8120455.1"/>
    <property type="molecule type" value="Genomic_DNA"/>
</dbReference>
<proteinExistence type="predicted"/>
<keyword evidence="1" id="KW-0472">Membrane</keyword>
<protein>
    <submittedName>
        <fullName evidence="2">DUF456 domain-containing protein</fullName>
    </submittedName>
</protein>
<evidence type="ECO:0000256" key="1">
    <source>
        <dbReference type="SAM" id="Phobius"/>
    </source>
</evidence>
<keyword evidence="1" id="KW-0812">Transmembrane</keyword>
<name>A0ABU5N1Z8_9BACT</name>
<dbReference type="Proteomes" id="UP001290861">
    <property type="component" value="Unassembled WGS sequence"/>
</dbReference>
<reference evidence="2 3" key="1">
    <citation type="journal article" date="2024" name="Appl. Environ. Microbiol.">
        <title>Pontiella agarivorans sp. nov., a novel marine anaerobic bacterium capable of degrading macroalgal polysaccharides and fixing nitrogen.</title>
        <authorList>
            <person name="Liu N."/>
            <person name="Kivenson V."/>
            <person name="Peng X."/>
            <person name="Cui Z."/>
            <person name="Lankiewicz T.S."/>
            <person name="Gosselin K.M."/>
            <person name="English C.J."/>
            <person name="Blair E.M."/>
            <person name="O'Malley M.A."/>
            <person name="Valentine D.L."/>
        </authorList>
    </citation>
    <scope>NUCLEOTIDE SEQUENCE [LARGE SCALE GENOMIC DNA]</scope>
    <source>
        <strain evidence="2 3">NLcol2</strain>
    </source>
</reference>
<feature type="transmembrane region" description="Helical" evidence="1">
    <location>
        <begin position="153"/>
        <end position="176"/>
    </location>
</feature>
<accession>A0ABU5N1Z8</accession>
<sequence>MELDWHTLSTFGSYSAAALLCILGFVLSCLSLSGTWLVLTATGLVAWSRWPGFPGPGTLILFIVLCIGVEVLEAFAGAWGVQKRGGSKATGWAAVGGGFLGMILGGFIPLPILGNLMGMFAGSFGLAFLVEHNRIKKANHAAHVATGAVLARLGVIFLKVGITIFMTLFLAFGIALTTK</sequence>
<feature type="transmembrane region" description="Helical" evidence="1">
    <location>
        <begin position="91"/>
        <end position="110"/>
    </location>
</feature>